<gene>
    <name evidence="1" type="ORF">HND93_29040</name>
</gene>
<evidence type="ECO:0000313" key="2">
    <source>
        <dbReference type="Proteomes" id="UP000584642"/>
    </source>
</evidence>
<keyword evidence="2" id="KW-1185">Reference proteome</keyword>
<organism evidence="1 2">
    <name type="scientific">Azospirillum oleiclasticum</name>
    <dbReference type="NCBI Taxonomy" id="2735135"/>
    <lineage>
        <taxon>Bacteria</taxon>
        <taxon>Pseudomonadati</taxon>
        <taxon>Pseudomonadota</taxon>
        <taxon>Alphaproteobacteria</taxon>
        <taxon>Rhodospirillales</taxon>
        <taxon>Azospirillaceae</taxon>
        <taxon>Azospirillum</taxon>
    </lineage>
</organism>
<reference evidence="1 2" key="1">
    <citation type="submission" date="2020-05" db="EMBL/GenBank/DDBJ databases">
        <title>Azospirillum oleiclasticum sp. nov, a nitrogen-fixing and heavy crude oil-emulsifying bacterium isolated from the crude oil of Yumen Oilfield.</title>
        <authorList>
            <person name="Wu D."/>
            <person name="Cai M."/>
            <person name="Zhang X."/>
        </authorList>
    </citation>
    <scope>NUCLEOTIDE SEQUENCE [LARGE SCALE GENOMIC DNA]</scope>
    <source>
        <strain evidence="1 2">ROY-1-1-2</strain>
    </source>
</reference>
<dbReference type="Pfam" id="PF09912">
    <property type="entry name" value="DUF2141"/>
    <property type="match status" value="1"/>
</dbReference>
<dbReference type="EMBL" id="JABFDB010000031">
    <property type="protein sequence ID" value="NYZ23765.1"/>
    <property type="molecule type" value="Genomic_DNA"/>
</dbReference>
<sequence>MVALVLFGTAAPASAGELRATVRNVKPEQGRVMVGVFDTADGFRKDRRLVGQMLVPAAAEVTAVFTDLPAGRYVVAVYQDLNGNESLDRSILGMPTEPYGFSRDAVARFGPPAFEEMALELGAAPVATVITLTP</sequence>
<proteinExistence type="predicted"/>
<accession>A0ABX2TM10</accession>
<protein>
    <submittedName>
        <fullName evidence="1">DUF2141 domain-containing protein</fullName>
    </submittedName>
</protein>
<dbReference type="InterPro" id="IPR018673">
    <property type="entry name" value="DUF2141"/>
</dbReference>
<comment type="caution">
    <text evidence="1">The sequence shown here is derived from an EMBL/GenBank/DDBJ whole genome shotgun (WGS) entry which is preliminary data.</text>
</comment>
<dbReference type="Proteomes" id="UP000584642">
    <property type="component" value="Unassembled WGS sequence"/>
</dbReference>
<evidence type="ECO:0000313" key="1">
    <source>
        <dbReference type="EMBL" id="NYZ23765.1"/>
    </source>
</evidence>
<name>A0ABX2TM10_9PROT</name>